<accession>A0A2S5IXT6</accession>
<dbReference type="GO" id="GO:0003677">
    <property type="term" value="F:DNA binding"/>
    <property type="evidence" value="ECO:0007669"/>
    <property type="project" value="UniProtKB-KW"/>
</dbReference>
<feature type="region of interest" description="Disordered" evidence="4">
    <location>
        <begin position="1"/>
        <end position="21"/>
    </location>
</feature>
<dbReference type="AlphaFoldDB" id="A0A2S5IXT6"/>
<dbReference type="PROSITE" id="PS50995">
    <property type="entry name" value="HTH_MARR_2"/>
    <property type="match status" value="1"/>
</dbReference>
<dbReference type="SMART" id="SM00347">
    <property type="entry name" value="HTH_MARR"/>
    <property type="match status" value="1"/>
</dbReference>
<dbReference type="PROSITE" id="PS01117">
    <property type="entry name" value="HTH_MARR_1"/>
    <property type="match status" value="1"/>
</dbReference>
<keyword evidence="2" id="KW-0238">DNA-binding</keyword>
<gene>
    <name evidence="6" type="ORF">C4K88_06760</name>
</gene>
<dbReference type="RefSeq" id="WP_104120887.1">
    <property type="nucleotide sequence ID" value="NZ_PRKW01000003.1"/>
</dbReference>
<protein>
    <submittedName>
        <fullName evidence="6">MarR family transcriptional regulator</fullName>
    </submittedName>
</protein>
<evidence type="ECO:0000313" key="6">
    <source>
        <dbReference type="EMBL" id="PPB49396.1"/>
    </source>
</evidence>
<reference evidence="6 7" key="1">
    <citation type="journal article" date="2014" name="Int. J. Syst. Evol. Microbiol.">
        <title>Arthrobacter pityocampae sp. nov., isolated from Thaumetopoea pityocampa (Lep., Thaumetopoeidae).</title>
        <authorList>
            <person name="Ince I.A."/>
            <person name="Demirbag Z."/>
            <person name="Kati H."/>
        </authorList>
    </citation>
    <scope>NUCLEOTIDE SEQUENCE [LARGE SCALE GENOMIC DNA]</scope>
    <source>
        <strain evidence="6 7">Tp2</strain>
    </source>
</reference>
<evidence type="ECO:0000256" key="1">
    <source>
        <dbReference type="ARBA" id="ARBA00023015"/>
    </source>
</evidence>
<evidence type="ECO:0000259" key="5">
    <source>
        <dbReference type="PROSITE" id="PS50995"/>
    </source>
</evidence>
<keyword evidence="3" id="KW-0804">Transcription</keyword>
<dbReference type="Pfam" id="PF12802">
    <property type="entry name" value="MarR_2"/>
    <property type="match status" value="1"/>
</dbReference>
<sequence>MNAKPSTTDPGPGRAGYPGEDADTDVAIEALEQQLSMLWRRARSNSYKVARRVHPDMEPAAYGLLVILQREGSMRLTDIAASVGVGKPSVSRQIAMLEQLGLVRKEADPLDGRAQSISLTDAGTRQLVAAQTARKQAFHQLMEDWDVEDLTRLGTLIAQLNNTYTRDNW</sequence>
<evidence type="ECO:0000256" key="2">
    <source>
        <dbReference type="ARBA" id="ARBA00023125"/>
    </source>
</evidence>
<evidence type="ECO:0000256" key="4">
    <source>
        <dbReference type="SAM" id="MobiDB-lite"/>
    </source>
</evidence>
<evidence type="ECO:0000256" key="3">
    <source>
        <dbReference type="ARBA" id="ARBA00023163"/>
    </source>
</evidence>
<dbReference type="InterPro" id="IPR023187">
    <property type="entry name" value="Tscrpt_reg_MarR-type_CS"/>
</dbReference>
<proteinExistence type="predicted"/>
<name>A0A2S5IXT6_9MICC</name>
<dbReference type="Proteomes" id="UP000239297">
    <property type="component" value="Unassembled WGS sequence"/>
</dbReference>
<dbReference type="OrthoDB" id="9154853at2"/>
<dbReference type="CDD" id="cd00090">
    <property type="entry name" value="HTH_ARSR"/>
    <property type="match status" value="1"/>
</dbReference>
<dbReference type="SUPFAM" id="SSF46785">
    <property type="entry name" value="Winged helix' DNA-binding domain"/>
    <property type="match status" value="1"/>
</dbReference>
<dbReference type="GO" id="GO:0003700">
    <property type="term" value="F:DNA-binding transcription factor activity"/>
    <property type="evidence" value="ECO:0007669"/>
    <property type="project" value="InterPro"/>
</dbReference>
<comment type="caution">
    <text evidence="6">The sequence shown here is derived from an EMBL/GenBank/DDBJ whole genome shotgun (WGS) entry which is preliminary data.</text>
</comment>
<dbReference type="InterPro" id="IPR039422">
    <property type="entry name" value="MarR/SlyA-like"/>
</dbReference>
<dbReference type="InterPro" id="IPR036390">
    <property type="entry name" value="WH_DNA-bd_sf"/>
</dbReference>
<dbReference type="InterPro" id="IPR036388">
    <property type="entry name" value="WH-like_DNA-bd_sf"/>
</dbReference>
<dbReference type="GO" id="GO:0006950">
    <property type="term" value="P:response to stress"/>
    <property type="evidence" value="ECO:0007669"/>
    <property type="project" value="TreeGrafter"/>
</dbReference>
<dbReference type="PANTHER" id="PTHR33164:SF57">
    <property type="entry name" value="MARR-FAMILY TRANSCRIPTIONAL REGULATOR"/>
    <property type="match status" value="1"/>
</dbReference>
<dbReference type="InterPro" id="IPR000835">
    <property type="entry name" value="HTH_MarR-typ"/>
</dbReference>
<keyword evidence="1" id="KW-0805">Transcription regulation</keyword>
<feature type="domain" description="HTH marR-type" evidence="5">
    <location>
        <begin position="28"/>
        <end position="162"/>
    </location>
</feature>
<dbReference type="EMBL" id="PRKW01000003">
    <property type="protein sequence ID" value="PPB49396.1"/>
    <property type="molecule type" value="Genomic_DNA"/>
</dbReference>
<keyword evidence="7" id="KW-1185">Reference proteome</keyword>
<evidence type="ECO:0000313" key="7">
    <source>
        <dbReference type="Proteomes" id="UP000239297"/>
    </source>
</evidence>
<dbReference type="Gene3D" id="1.10.10.10">
    <property type="entry name" value="Winged helix-like DNA-binding domain superfamily/Winged helix DNA-binding domain"/>
    <property type="match status" value="1"/>
</dbReference>
<dbReference type="InterPro" id="IPR011991">
    <property type="entry name" value="ArsR-like_HTH"/>
</dbReference>
<organism evidence="6 7">
    <name type="scientific">Arthrobacter pityocampae</name>
    <dbReference type="NCBI Taxonomy" id="547334"/>
    <lineage>
        <taxon>Bacteria</taxon>
        <taxon>Bacillati</taxon>
        <taxon>Actinomycetota</taxon>
        <taxon>Actinomycetes</taxon>
        <taxon>Micrococcales</taxon>
        <taxon>Micrococcaceae</taxon>
        <taxon>Arthrobacter</taxon>
    </lineage>
</organism>
<dbReference type="PRINTS" id="PR00598">
    <property type="entry name" value="HTHMARR"/>
</dbReference>
<dbReference type="PANTHER" id="PTHR33164">
    <property type="entry name" value="TRANSCRIPTIONAL REGULATOR, MARR FAMILY"/>
    <property type="match status" value="1"/>
</dbReference>